<evidence type="ECO:0000256" key="7">
    <source>
        <dbReference type="ARBA" id="ARBA00023134"/>
    </source>
</evidence>
<evidence type="ECO:0000256" key="9">
    <source>
        <dbReference type="ARBA" id="ARBA00023306"/>
    </source>
</evidence>
<accession>A0A1Y1I9V1</accession>
<dbReference type="Pfam" id="PF01926">
    <property type="entry name" value="MMR_HSR1"/>
    <property type="match status" value="1"/>
</dbReference>
<comment type="similarity">
    <text evidence="2">Belongs to the TRAFAC class TrmE-Era-EngA-EngB-Septin-like GTPase superfamily. EngB GTPase family.</text>
</comment>
<dbReference type="CDD" id="cd01876">
    <property type="entry name" value="YihA_EngB"/>
    <property type="match status" value="1"/>
</dbReference>
<dbReference type="Proteomes" id="UP000054558">
    <property type="component" value="Unassembled WGS sequence"/>
</dbReference>
<feature type="compositionally biased region" description="Low complexity" evidence="10">
    <location>
        <begin position="104"/>
        <end position="121"/>
    </location>
</feature>
<dbReference type="InterPro" id="IPR030393">
    <property type="entry name" value="G_ENGB_dom"/>
</dbReference>
<dbReference type="GO" id="GO:0005525">
    <property type="term" value="F:GTP binding"/>
    <property type="evidence" value="ECO:0007669"/>
    <property type="project" value="UniProtKB-KW"/>
</dbReference>
<evidence type="ECO:0000256" key="10">
    <source>
        <dbReference type="SAM" id="MobiDB-lite"/>
    </source>
</evidence>
<evidence type="ECO:0000256" key="5">
    <source>
        <dbReference type="ARBA" id="ARBA00022741"/>
    </source>
</evidence>
<organism evidence="12 13">
    <name type="scientific">Klebsormidium nitens</name>
    <name type="common">Green alga</name>
    <name type="synonym">Ulothrix nitens</name>
    <dbReference type="NCBI Taxonomy" id="105231"/>
    <lineage>
        <taxon>Eukaryota</taxon>
        <taxon>Viridiplantae</taxon>
        <taxon>Streptophyta</taxon>
        <taxon>Klebsormidiophyceae</taxon>
        <taxon>Klebsormidiales</taxon>
        <taxon>Klebsormidiaceae</taxon>
        <taxon>Klebsormidium</taxon>
    </lineage>
</organism>
<dbReference type="Gene3D" id="3.40.50.300">
    <property type="entry name" value="P-loop containing nucleotide triphosphate hydrolases"/>
    <property type="match status" value="1"/>
</dbReference>
<dbReference type="EMBL" id="DF237257">
    <property type="protein sequence ID" value="GAQ86732.1"/>
    <property type="molecule type" value="Genomic_DNA"/>
</dbReference>
<evidence type="ECO:0000256" key="1">
    <source>
        <dbReference type="ARBA" id="ARBA00001946"/>
    </source>
</evidence>
<dbReference type="PANTHER" id="PTHR11649:SF13">
    <property type="entry name" value="ENGB-TYPE G DOMAIN-CONTAINING PROTEIN"/>
    <property type="match status" value="1"/>
</dbReference>
<dbReference type="InterPro" id="IPR019987">
    <property type="entry name" value="GTP-bd_ribosome_bio_YsxC"/>
</dbReference>
<dbReference type="HAMAP" id="MF_00321">
    <property type="entry name" value="GTPase_EngB"/>
    <property type="match status" value="1"/>
</dbReference>
<keyword evidence="8" id="KW-0717">Septation</keyword>
<keyword evidence="13" id="KW-1185">Reference proteome</keyword>
<feature type="domain" description="EngB-type G" evidence="11">
    <location>
        <begin position="223"/>
        <end position="403"/>
    </location>
</feature>
<keyword evidence="6" id="KW-0460">Magnesium</keyword>
<protein>
    <submittedName>
        <fullName evidence="12">GTP-binding protein</fullName>
    </submittedName>
</protein>
<evidence type="ECO:0000256" key="4">
    <source>
        <dbReference type="ARBA" id="ARBA00022723"/>
    </source>
</evidence>
<dbReference type="AlphaFoldDB" id="A0A1Y1I9V1"/>
<dbReference type="InterPro" id="IPR027417">
    <property type="entry name" value="P-loop_NTPase"/>
</dbReference>
<evidence type="ECO:0000256" key="2">
    <source>
        <dbReference type="ARBA" id="ARBA00009638"/>
    </source>
</evidence>
<dbReference type="OrthoDB" id="391988at2759"/>
<dbReference type="NCBIfam" id="TIGR03598">
    <property type="entry name" value="GTPase_YsxC"/>
    <property type="match status" value="1"/>
</dbReference>
<name>A0A1Y1I9V1_KLENI</name>
<dbReference type="PRINTS" id="PR00326">
    <property type="entry name" value="GTP1OBG"/>
</dbReference>
<proteinExistence type="inferred from homology"/>
<keyword evidence="5" id="KW-0547">Nucleotide-binding</keyword>
<evidence type="ECO:0000256" key="6">
    <source>
        <dbReference type="ARBA" id="ARBA00022842"/>
    </source>
</evidence>
<evidence type="ECO:0000259" key="11">
    <source>
        <dbReference type="PROSITE" id="PS51706"/>
    </source>
</evidence>
<dbReference type="GO" id="GO:0046872">
    <property type="term" value="F:metal ion binding"/>
    <property type="evidence" value="ECO:0007669"/>
    <property type="project" value="UniProtKB-KW"/>
</dbReference>
<keyword evidence="7" id="KW-0342">GTP-binding</keyword>
<dbReference type="GO" id="GO:0051301">
    <property type="term" value="P:cell division"/>
    <property type="evidence" value="ECO:0007669"/>
    <property type="project" value="UniProtKB-KW"/>
</dbReference>
<sequence length="408" mass="44801">MQAVGNSGALSRLVRFPATLVAAQRVLTGADGGRSCIASYHGHIRNPVPLGLALEKVQLWADARCSPLNPHTNPALNHAFFSTFSGKTSRKKSFAPGGVRAAVSSRPKPSSRPSSKPSSKPNFKPAGQAGPRPNPRDKDDALTPKREPAPWLIAREDVKRQASSDKKARKQEAEVDIFGVPLGERGPREDGMKVGDYEPHALKLRSAEFIISSTDVSKCPDTDKPEFAVVGRSNVGKSSLINMVTNRKSLAMTSKKPGKTQTINHFLINDDWYLVDLPGYGYAAAPGKARSAWNEFTKDYFLNRKQLVTVLLLIDASIAPQEIDLECAEWLGENQVPVSLVFTKCDKRKKTKAGGKHPTENIADFESMLKETWDELPPKILTSSVTGTGRHELLSHLSQLRSFWKDRD</sequence>
<dbReference type="InterPro" id="IPR006073">
    <property type="entry name" value="GTP-bd"/>
</dbReference>
<evidence type="ECO:0000256" key="3">
    <source>
        <dbReference type="ARBA" id="ARBA00022618"/>
    </source>
</evidence>
<dbReference type="SUPFAM" id="SSF52540">
    <property type="entry name" value="P-loop containing nucleoside triphosphate hydrolases"/>
    <property type="match status" value="1"/>
</dbReference>
<evidence type="ECO:0000313" key="13">
    <source>
        <dbReference type="Proteomes" id="UP000054558"/>
    </source>
</evidence>
<keyword evidence="9" id="KW-0131">Cell cycle</keyword>
<keyword evidence="3" id="KW-0132">Cell division</keyword>
<comment type="cofactor">
    <cofactor evidence="1">
        <name>Mg(2+)</name>
        <dbReference type="ChEBI" id="CHEBI:18420"/>
    </cofactor>
</comment>
<dbReference type="PANTHER" id="PTHR11649">
    <property type="entry name" value="MSS1/TRME-RELATED GTP-BINDING PROTEIN"/>
    <property type="match status" value="1"/>
</dbReference>
<gene>
    <name evidence="12" type="ORF">KFL_003080030</name>
</gene>
<dbReference type="PROSITE" id="PS51706">
    <property type="entry name" value="G_ENGB"/>
    <property type="match status" value="1"/>
</dbReference>
<feature type="compositionally biased region" description="Basic and acidic residues" evidence="10">
    <location>
        <begin position="134"/>
        <end position="172"/>
    </location>
</feature>
<keyword evidence="4" id="KW-0479">Metal-binding</keyword>
<reference evidence="12 13" key="1">
    <citation type="journal article" date="2014" name="Nat. Commun.">
        <title>Klebsormidium flaccidum genome reveals primary factors for plant terrestrial adaptation.</title>
        <authorList>
            <person name="Hori K."/>
            <person name="Maruyama F."/>
            <person name="Fujisawa T."/>
            <person name="Togashi T."/>
            <person name="Yamamoto N."/>
            <person name="Seo M."/>
            <person name="Sato S."/>
            <person name="Yamada T."/>
            <person name="Mori H."/>
            <person name="Tajima N."/>
            <person name="Moriyama T."/>
            <person name="Ikeuchi M."/>
            <person name="Watanabe M."/>
            <person name="Wada H."/>
            <person name="Kobayashi K."/>
            <person name="Saito M."/>
            <person name="Masuda T."/>
            <person name="Sasaki-Sekimoto Y."/>
            <person name="Mashiguchi K."/>
            <person name="Awai K."/>
            <person name="Shimojima M."/>
            <person name="Masuda S."/>
            <person name="Iwai M."/>
            <person name="Nobusawa T."/>
            <person name="Narise T."/>
            <person name="Kondo S."/>
            <person name="Saito H."/>
            <person name="Sato R."/>
            <person name="Murakawa M."/>
            <person name="Ihara Y."/>
            <person name="Oshima-Yamada Y."/>
            <person name="Ohtaka K."/>
            <person name="Satoh M."/>
            <person name="Sonobe K."/>
            <person name="Ishii M."/>
            <person name="Ohtani R."/>
            <person name="Kanamori-Sato M."/>
            <person name="Honoki R."/>
            <person name="Miyazaki D."/>
            <person name="Mochizuki H."/>
            <person name="Umetsu J."/>
            <person name="Higashi K."/>
            <person name="Shibata D."/>
            <person name="Kamiya Y."/>
            <person name="Sato N."/>
            <person name="Nakamura Y."/>
            <person name="Tabata S."/>
            <person name="Ida S."/>
            <person name="Kurokawa K."/>
            <person name="Ohta H."/>
        </authorList>
    </citation>
    <scope>NUCLEOTIDE SEQUENCE [LARGE SCALE GENOMIC DNA]</scope>
    <source>
        <strain evidence="12 13">NIES-2285</strain>
    </source>
</reference>
<evidence type="ECO:0000256" key="8">
    <source>
        <dbReference type="ARBA" id="ARBA00023210"/>
    </source>
</evidence>
<evidence type="ECO:0000313" key="12">
    <source>
        <dbReference type="EMBL" id="GAQ86732.1"/>
    </source>
</evidence>
<dbReference type="STRING" id="105231.A0A1Y1I9V1"/>
<feature type="region of interest" description="Disordered" evidence="10">
    <location>
        <begin position="87"/>
        <end position="172"/>
    </location>
</feature>